<evidence type="ECO:0000313" key="2">
    <source>
        <dbReference type="Proteomes" id="UP000231567"/>
    </source>
</evidence>
<gene>
    <name evidence="1" type="ORF">COX39_00940</name>
</gene>
<proteinExistence type="predicted"/>
<organism evidence="1 2">
    <name type="scientific">Candidatus Nealsonbacteria bacterium CG23_combo_of_CG06-09_8_20_14_all_40_13</name>
    <dbReference type="NCBI Taxonomy" id="1974724"/>
    <lineage>
        <taxon>Bacteria</taxon>
        <taxon>Candidatus Nealsoniibacteriota</taxon>
    </lineage>
</organism>
<evidence type="ECO:0008006" key="3">
    <source>
        <dbReference type="Google" id="ProtNLM"/>
    </source>
</evidence>
<dbReference type="AlphaFoldDB" id="A0A2G9YRD7"/>
<name>A0A2G9YRD7_9BACT</name>
<sequence length="224" mass="26835">MARFKDHEKALVFRKQGKSYSQIKKILKVSKSTLSLWLRNHPLSEQRIRELRDWNEQRIEKCRETKRKKKEQRFKNFYREQKRIIFPLNHRELYLVGLFLYWGEGTKSRPTELSVSNTDPSVIKFFITWFTKLLKIPKEKLKIHLHLYEDMDIKKEIQFWVKILKMPIKQFMKPYIKKSSSKAINHKGGFGHGTCNLRVGNARLSEKILMGIKATADRYYKMGA</sequence>
<dbReference type="EMBL" id="PCRM01000016">
    <property type="protein sequence ID" value="PIP21806.1"/>
    <property type="molecule type" value="Genomic_DNA"/>
</dbReference>
<dbReference type="Proteomes" id="UP000231567">
    <property type="component" value="Unassembled WGS sequence"/>
</dbReference>
<protein>
    <recommendedName>
        <fullName evidence="3">Resolvase HTH domain-containing protein</fullName>
    </recommendedName>
</protein>
<reference evidence="1 2" key="1">
    <citation type="submission" date="2017-09" db="EMBL/GenBank/DDBJ databases">
        <title>Depth-based differentiation of microbial function through sediment-hosted aquifers and enrichment of novel symbionts in the deep terrestrial subsurface.</title>
        <authorList>
            <person name="Probst A.J."/>
            <person name="Ladd B."/>
            <person name="Jarett J.K."/>
            <person name="Geller-Mcgrath D.E."/>
            <person name="Sieber C.M."/>
            <person name="Emerson J.B."/>
            <person name="Anantharaman K."/>
            <person name="Thomas B.C."/>
            <person name="Malmstrom R."/>
            <person name="Stieglmeier M."/>
            <person name="Klingl A."/>
            <person name="Woyke T."/>
            <person name="Ryan C.M."/>
            <person name="Banfield J.F."/>
        </authorList>
    </citation>
    <scope>NUCLEOTIDE SEQUENCE [LARGE SCALE GENOMIC DNA]</scope>
    <source>
        <strain evidence="1">CG23_combo_of_CG06-09_8_20_14_all_40_13</strain>
    </source>
</reference>
<accession>A0A2G9YRD7</accession>
<comment type="caution">
    <text evidence="1">The sequence shown here is derived from an EMBL/GenBank/DDBJ whole genome shotgun (WGS) entry which is preliminary data.</text>
</comment>
<evidence type="ECO:0000313" key="1">
    <source>
        <dbReference type="EMBL" id="PIP21806.1"/>
    </source>
</evidence>